<dbReference type="InterPro" id="IPR036271">
    <property type="entry name" value="Tet_transcr_reg_TetR-rel_C_sf"/>
</dbReference>
<protein>
    <recommendedName>
        <fullName evidence="1">Tetracyclin repressor-like C-terminal domain-containing protein</fullName>
    </recommendedName>
</protein>
<dbReference type="Pfam" id="PF17931">
    <property type="entry name" value="TetR_C_23"/>
    <property type="match status" value="1"/>
</dbReference>
<feature type="domain" description="Tetracyclin repressor-like C-terminal" evidence="1">
    <location>
        <begin position="85"/>
        <end position="213"/>
    </location>
</feature>
<name>A1ZFT7_MICM2</name>
<organism evidence="2 3">
    <name type="scientific">Microscilla marina ATCC 23134</name>
    <dbReference type="NCBI Taxonomy" id="313606"/>
    <lineage>
        <taxon>Bacteria</taxon>
        <taxon>Pseudomonadati</taxon>
        <taxon>Bacteroidota</taxon>
        <taxon>Cytophagia</taxon>
        <taxon>Cytophagales</taxon>
        <taxon>Microscillaceae</taxon>
        <taxon>Microscilla</taxon>
    </lineage>
</organism>
<reference evidence="2 3" key="1">
    <citation type="submission" date="2007-01" db="EMBL/GenBank/DDBJ databases">
        <authorList>
            <person name="Haygood M."/>
            <person name="Podell S."/>
            <person name="Anderson C."/>
            <person name="Hopkinson B."/>
            <person name="Roe K."/>
            <person name="Barbeau K."/>
            <person name="Gaasterland T."/>
            <person name="Ferriera S."/>
            <person name="Johnson J."/>
            <person name="Kravitz S."/>
            <person name="Beeson K."/>
            <person name="Sutton G."/>
            <person name="Rogers Y.-H."/>
            <person name="Friedman R."/>
            <person name="Frazier M."/>
            <person name="Venter J.C."/>
        </authorList>
    </citation>
    <scope>NUCLEOTIDE SEQUENCE [LARGE SCALE GENOMIC DNA]</scope>
    <source>
        <strain evidence="2 3">ATCC 23134</strain>
    </source>
</reference>
<gene>
    <name evidence="2" type="ORF">M23134_01185</name>
</gene>
<dbReference type="RefSeq" id="WP_002694572.1">
    <property type="nucleotide sequence ID" value="NZ_AAWS01000005.1"/>
</dbReference>
<keyword evidence="3" id="KW-1185">Reference proteome</keyword>
<evidence type="ECO:0000259" key="1">
    <source>
        <dbReference type="Pfam" id="PF17931"/>
    </source>
</evidence>
<proteinExistence type="predicted"/>
<evidence type="ECO:0000313" key="2">
    <source>
        <dbReference type="EMBL" id="EAY30861.1"/>
    </source>
</evidence>
<dbReference type="InterPro" id="IPR041673">
    <property type="entry name" value="TetR_C_23"/>
</dbReference>
<evidence type="ECO:0000313" key="3">
    <source>
        <dbReference type="Proteomes" id="UP000004095"/>
    </source>
</evidence>
<accession>A1ZFT7</accession>
<comment type="caution">
    <text evidence="2">The sequence shown here is derived from an EMBL/GenBank/DDBJ whole genome shotgun (WGS) entry which is preliminary data.</text>
</comment>
<dbReference type="AlphaFoldDB" id="A1ZFT7"/>
<dbReference type="SUPFAM" id="SSF48498">
    <property type="entry name" value="Tetracyclin repressor-like, C-terminal domain"/>
    <property type="match status" value="1"/>
</dbReference>
<dbReference type="OrthoDB" id="977687at2"/>
<dbReference type="Proteomes" id="UP000004095">
    <property type="component" value="Unassembled WGS sequence"/>
</dbReference>
<sequence>MTTKPEEKTDEKIREGYLTYVLEHNEAPGSAYKLCKFIDLPEEEFYQHYTTVDAVENDIWKSFFDKTVDRIEQDEVYASYTVREKLLAFYFTWIEELKGKRSFILAVYNAKKSRGIRPEDFKVFKEFKQAFKEYCHMLVNEGLESGEIVERPYITKQYAKALWVQVLTILKFWIKDTSKAFEKTDTFIEKSANLGFDLMGQTPFDSAFDFMKFAFQSRMK</sequence>
<dbReference type="EMBL" id="AAWS01000005">
    <property type="protein sequence ID" value="EAY30861.1"/>
    <property type="molecule type" value="Genomic_DNA"/>
</dbReference>
<dbReference type="eggNOG" id="ENOG502Z7VU">
    <property type="taxonomic scope" value="Bacteria"/>
</dbReference>